<sequence length="178" mass="19531">MNYNEHLNALAAIANKPGASPRTVLIATRRACRLMAVEYARIYGEHERLKRQRAMPFTRAKVETITGRLCLLEGIATETAAIMVAVAELLAADGPGYSRSLGFDALCDLLEVHPLHRERARQNGESIGHIVGADLESSNTRRGLRAWFEEPPLTAAFSAGVRYVHAEQMAQARAGTIH</sequence>
<dbReference type="RefSeq" id="WP_125875109.1">
    <property type="nucleotide sequence ID" value="NZ_RHRS01000085.1"/>
</dbReference>
<proteinExistence type="predicted"/>
<dbReference type="EMBL" id="RHRS01000085">
    <property type="protein sequence ID" value="RRW29098.1"/>
    <property type="molecule type" value="Genomic_DNA"/>
</dbReference>
<evidence type="ECO:0000313" key="2">
    <source>
        <dbReference type="Proteomes" id="UP000272833"/>
    </source>
</evidence>
<accession>A0A3R8W474</accession>
<organism evidence="1 2">
    <name type="scientific">Ectopseudomonas oleovorans</name>
    <name type="common">Pseudomonas oleovorans</name>
    <dbReference type="NCBI Taxonomy" id="301"/>
    <lineage>
        <taxon>Bacteria</taxon>
        <taxon>Pseudomonadati</taxon>
        <taxon>Pseudomonadota</taxon>
        <taxon>Gammaproteobacteria</taxon>
        <taxon>Pseudomonadales</taxon>
        <taxon>Pseudomonadaceae</taxon>
        <taxon>Ectopseudomonas</taxon>
    </lineage>
</organism>
<name>A0A3R8W474_ECTOL</name>
<dbReference type="Proteomes" id="UP000272833">
    <property type="component" value="Unassembled WGS sequence"/>
</dbReference>
<evidence type="ECO:0000313" key="1">
    <source>
        <dbReference type="EMBL" id="RRW29098.1"/>
    </source>
</evidence>
<reference evidence="1 2" key="1">
    <citation type="submission" date="2018-10" db="EMBL/GenBank/DDBJ databases">
        <title>Transmission dynamics of multidrug resistant bacteria on intensive care unit surfaces.</title>
        <authorList>
            <person name="D'Souza A.W."/>
            <person name="Potter R.F."/>
            <person name="Wallace M."/>
            <person name="Shupe A."/>
            <person name="Patel S."/>
            <person name="Sun S."/>
            <person name="Gul D."/>
            <person name="Kwon J.H."/>
            <person name="Andleeb S."/>
            <person name="Burnham C.-A.D."/>
            <person name="Dantas G."/>
        </authorList>
    </citation>
    <scope>NUCLEOTIDE SEQUENCE [LARGE SCALE GENOMIC DNA]</scope>
    <source>
        <strain evidence="1 2">PO_271</strain>
    </source>
</reference>
<protein>
    <submittedName>
        <fullName evidence="1">Uncharacterized protein</fullName>
    </submittedName>
</protein>
<dbReference type="AlphaFoldDB" id="A0A3R8W474"/>
<comment type="caution">
    <text evidence="1">The sequence shown here is derived from an EMBL/GenBank/DDBJ whole genome shotgun (WGS) entry which is preliminary data.</text>
</comment>
<gene>
    <name evidence="1" type="ORF">EGJ44_20750</name>
</gene>